<dbReference type="Proteomes" id="UP000280066">
    <property type="component" value="Unassembled WGS sequence"/>
</dbReference>
<dbReference type="OrthoDB" id="981812at2"/>
<evidence type="ECO:0000256" key="1">
    <source>
        <dbReference type="SAM" id="SignalP"/>
    </source>
</evidence>
<protein>
    <submittedName>
        <fullName evidence="2">Uncharacterized protein</fullName>
    </submittedName>
</protein>
<sequence length="194" mass="20756">MQKSALFSAAQIVLLAAMGVSAPGIQDIPRVADGDLYIRKDITSSNSGIVNLIDSNTSQVVGVSSFDKKQLPAGQLQVIESIRFAYGTAASNDTDGVVKQTYSNKMSSCPDVLIGAHLIINQSGKKLIEIPVQRLLVNDAGNQNIGDDAYYLQALRLLQPQTDIEIQLKFPDGLALASGPKHFVELFISGPRTA</sequence>
<keyword evidence="3" id="KW-1185">Reference proteome</keyword>
<keyword evidence="1" id="KW-0732">Signal</keyword>
<dbReference type="EMBL" id="RWIS01000018">
    <property type="protein sequence ID" value="RSK24195.1"/>
    <property type="molecule type" value="Genomic_DNA"/>
</dbReference>
<name>A0A428IZ10_9BACT</name>
<proteinExistence type="predicted"/>
<organism evidence="2 3">
    <name type="scientific">Hymenobacter metallilatus</name>
    <dbReference type="NCBI Taxonomy" id="2493666"/>
    <lineage>
        <taxon>Bacteria</taxon>
        <taxon>Pseudomonadati</taxon>
        <taxon>Bacteroidota</taxon>
        <taxon>Cytophagia</taxon>
        <taxon>Cytophagales</taxon>
        <taxon>Hymenobacteraceae</taxon>
        <taxon>Hymenobacter</taxon>
    </lineage>
</organism>
<comment type="caution">
    <text evidence="2">The sequence shown here is derived from an EMBL/GenBank/DDBJ whole genome shotgun (WGS) entry which is preliminary data.</text>
</comment>
<dbReference type="RefSeq" id="WP_125433551.1">
    <property type="nucleotide sequence ID" value="NZ_RWIS01000018.1"/>
</dbReference>
<evidence type="ECO:0000313" key="3">
    <source>
        <dbReference type="Proteomes" id="UP000280066"/>
    </source>
</evidence>
<feature type="chain" id="PRO_5019240946" evidence="1">
    <location>
        <begin position="23"/>
        <end position="194"/>
    </location>
</feature>
<dbReference type="AlphaFoldDB" id="A0A428IZ10"/>
<evidence type="ECO:0000313" key="2">
    <source>
        <dbReference type="EMBL" id="RSK24195.1"/>
    </source>
</evidence>
<accession>A0A428IZ10</accession>
<gene>
    <name evidence="2" type="ORF">EI290_20660</name>
</gene>
<feature type="signal peptide" evidence="1">
    <location>
        <begin position="1"/>
        <end position="22"/>
    </location>
</feature>
<reference evidence="2 3" key="1">
    <citation type="submission" date="2018-12" db="EMBL/GenBank/DDBJ databases">
        <authorList>
            <person name="Feng G."/>
            <person name="Zhu H."/>
        </authorList>
    </citation>
    <scope>NUCLEOTIDE SEQUENCE [LARGE SCALE GENOMIC DNA]</scope>
    <source>
        <strain evidence="2 3">9PBR-2</strain>
    </source>
</reference>